<dbReference type="PANTHER" id="PTHR33490">
    <property type="entry name" value="BLR5614 PROTEIN-RELATED"/>
    <property type="match status" value="1"/>
</dbReference>
<feature type="domain" description="Transglutaminase-like" evidence="1">
    <location>
        <begin position="43"/>
        <end position="152"/>
    </location>
</feature>
<proteinExistence type="predicted"/>
<organism evidence="2 3">
    <name type="scientific">Streptomyces kaniharaensis</name>
    <dbReference type="NCBI Taxonomy" id="212423"/>
    <lineage>
        <taxon>Bacteria</taxon>
        <taxon>Bacillati</taxon>
        <taxon>Actinomycetota</taxon>
        <taxon>Actinomycetes</taxon>
        <taxon>Kitasatosporales</taxon>
        <taxon>Streptomycetaceae</taxon>
        <taxon>Streptomyces</taxon>
    </lineage>
</organism>
<dbReference type="Pfam" id="PF01841">
    <property type="entry name" value="Transglut_core"/>
    <property type="match status" value="1"/>
</dbReference>
<accession>A0A6N7KYG8</accession>
<dbReference type="EMBL" id="WBOF01000003">
    <property type="protein sequence ID" value="MQS16726.1"/>
    <property type="molecule type" value="Genomic_DNA"/>
</dbReference>
<reference evidence="2 3" key="1">
    <citation type="submission" date="2019-09" db="EMBL/GenBank/DDBJ databases">
        <title>Genome Sequences of Streptomyces kaniharaensis ATCC 21070.</title>
        <authorList>
            <person name="Zhu W."/>
            <person name="De Crecy-Lagard V."/>
            <person name="Richards N.G."/>
        </authorList>
    </citation>
    <scope>NUCLEOTIDE SEQUENCE [LARGE SCALE GENOMIC DNA]</scope>
    <source>
        <strain evidence="2 3">SF-557</strain>
    </source>
</reference>
<sequence length="239" mass="26508">MADTPSRNGAAMPESLEHALAATEFIDHASAEVGQFVADVLPDGGRDDKDRAVRLYYAVRDKIGYEIYGADLSRRGLTASRTLRLGRGLCIHKSLVYLAALRSVGIPGRLVLTDVRNHLASDRIRTYIGGDVFHYHALTSVHLDGRWVRATPVFNKLMCRLYGIEPLEFDGTADSVHHPYRGDGARHMEFLHEHGEFDDLPHQQVLDGMRHHHPDIIVGPDRDRFAPGSLVADATGRSA</sequence>
<evidence type="ECO:0000313" key="2">
    <source>
        <dbReference type="EMBL" id="MQS16726.1"/>
    </source>
</evidence>
<dbReference type="AlphaFoldDB" id="A0A6N7KYG8"/>
<gene>
    <name evidence="2" type="ORF">F7Q99_32195</name>
</gene>
<dbReference type="PANTHER" id="PTHR33490:SF3">
    <property type="entry name" value="CONSERVED INTEGRAL MEMBRANE PROTEIN"/>
    <property type="match status" value="1"/>
</dbReference>
<dbReference type="InterPro" id="IPR002931">
    <property type="entry name" value="Transglutaminase-like"/>
</dbReference>
<protein>
    <submittedName>
        <fullName evidence="2">Transglutaminase domain-containing protein</fullName>
    </submittedName>
</protein>
<dbReference type="InterPro" id="IPR038765">
    <property type="entry name" value="Papain-like_cys_pep_sf"/>
</dbReference>
<evidence type="ECO:0000313" key="3">
    <source>
        <dbReference type="Proteomes" id="UP000450000"/>
    </source>
</evidence>
<evidence type="ECO:0000259" key="1">
    <source>
        <dbReference type="Pfam" id="PF01841"/>
    </source>
</evidence>
<dbReference type="OrthoDB" id="4697328at2"/>
<keyword evidence="3" id="KW-1185">Reference proteome</keyword>
<dbReference type="SUPFAM" id="SSF54001">
    <property type="entry name" value="Cysteine proteinases"/>
    <property type="match status" value="1"/>
</dbReference>
<name>A0A6N7KYG8_9ACTN</name>
<comment type="caution">
    <text evidence="2">The sequence shown here is derived from an EMBL/GenBank/DDBJ whole genome shotgun (WGS) entry which is preliminary data.</text>
</comment>
<dbReference type="Gene3D" id="3.10.620.30">
    <property type="match status" value="1"/>
</dbReference>
<dbReference type="Proteomes" id="UP000450000">
    <property type="component" value="Unassembled WGS sequence"/>
</dbReference>